<dbReference type="PANTHER" id="PTHR40446">
    <property type="entry name" value="N-ACETYLGLUCOSAMINE-1-PHOSPHODIESTER ALPHA-N-ACETYLGLUCOSAMINIDASE"/>
    <property type="match status" value="1"/>
</dbReference>
<dbReference type="Proteomes" id="UP001597546">
    <property type="component" value="Unassembled WGS sequence"/>
</dbReference>
<protein>
    <submittedName>
        <fullName evidence="3">Phosphodiester glycosidase family protein</fullName>
    </submittedName>
</protein>
<name>A0ABW5TQU9_9SPHI</name>
<feature type="chain" id="PRO_5047187922" evidence="1">
    <location>
        <begin position="19"/>
        <end position="286"/>
    </location>
</feature>
<gene>
    <name evidence="3" type="ORF">ACFSSE_08020</name>
</gene>
<accession>A0ABW5TQU9</accession>
<evidence type="ECO:0000259" key="2">
    <source>
        <dbReference type="Pfam" id="PF09992"/>
    </source>
</evidence>
<evidence type="ECO:0000256" key="1">
    <source>
        <dbReference type="SAM" id="SignalP"/>
    </source>
</evidence>
<sequence length="286" mass="31846">MKQITILILCLSVFTLSAKPQNDSLTINNFKNWQTKRITKGVKSKTIHFNDCNFFKAKQHISIIEVSPKSNSKFDLAYQPSELLILDTIAKRKQALAAINGTFFDIKNGGSVDYIESNDTVINQSRLGKNNVRAEHQKGAILFNNYKLSIAQWDKTENWEQKFEATDVMVTGPVLIINQENVVIANDAFNLARAPRSAIGIKEDGTVLMVAIDGRMIEAEGVTIIELQQIMKWLGCSNAINLDGGGSTTLYVKHKKNGQIINHPSDNKIFDNAGQRKVANAILLIK</sequence>
<proteinExistence type="predicted"/>
<evidence type="ECO:0000313" key="4">
    <source>
        <dbReference type="Proteomes" id="UP001597546"/>
    </source>
</evidence>
<dbReference type="PANTHER" id="PTHR40446:SF2">
    <property type="entry name" value="N-ACETYLGLUCOSAMINE-1-PHOSPHODIESTER ALPHA-N-ACETYLGLUCOSAMINIDASE"/>
    <property type="match status" value="1"/>
</dbReference>
<keyword evidence="1" id="KW-0732">Signal</keyword>
<dbReference type="InterPro" id="IPR018711">
    <property type="entry name" value="NAGPA"/>
</dbReference>
<feature type="domain" description="Phosphodiester glycosidase" evidence="2">
    <location>
        <begin position="94"/>
        <end position="284"/>
    </location>
</feature>
<organism evidence="3 4">
    <name type="scientific">Pedobacter alpinus</name>
    <dbReference type="NCBI Taxonomy" id="1590643"/>
    <lineage>
        <taxon>Bacteria</taxon>
        <taxon>Pseudomonadati</taxon>
        <taxon>Bacteroidota</taxon>
        <taxon>Sphingobacteriia</taxon>
        <taxon>Sphingobacteriales</taxon>
        <taxon>Sphingobacteriaceae</taxon>
        <taxon>Pedobacter</taxon>
    </lineage>
</organism>
<keyword evidence="3" id="KW-0378">Hydrolase</keyword>
<reference evidence="4" key="1">
    <citation type="journal article" date="2019" name="Int. J. Syst. Evol. Microbiol.">
        <title>The Global Catalogue of Microorganisms (GCM) 10K type strain sequencing project: providing services to taxonomists for standard genome sequencing and annotation.</title>
        <authorList>
            <consortium name="The Broad Institute Genomics Platform"/>
            <consortium name="The Broad Institute Genome Sequencing Center for Infectious Disease"/>
            <person name="Wu L."/>
            <person name="Ma J."/>
        </authorList>
    </citation>
    <scope>NUCLEOTIDE SEQUENCE [LARGE SCALE GENOMIC DNA]</scope>
    <source>
        <strain evidence="4">KCTC 42456</strain>
    </source>
</reference>
<keyword evidence="3" id="KW-0326">Glycosidase</keyword>
<dbReference type="EMBL" id="JBHULV010000024">
    <property type="protein sequence ID" value="MFD2731651.1"/>
    <property type="molecule type" value="Genomic_DNA"/>
</dbReference>
<evidence type="ECO:0000313" key="3">
    <source>
        <dbReference type="EMBL" id="MFD2731651.1"/>
    </source>
</evidence>
<feature type="signal peptide" evidence="1">
    <location>
        <begin position="1"/>
        <end position="18"/>
    </location>
</feature>
<comment type="caution">
    <text evidence="3">The sequence shown here is derived from an EMBL/GenBank/DDBJ whole genome shotgun (WGS) entry which is preliminary data.</text>
</comment>
<dbReference type="Pfam" id="PF09992">
    <property type="entry name" value="NAGPA"/>
    <property type="match status" value="1"/>
</dbReference>
<dbReference type="RefSeq" id="WP_379045639.1">
    <property type="nucleotide sequence ID" value="NZ_JBHSKW010000056.1"/>
</dbReference>
<dbReference type="GO" id="GO:0016798">
    <property type="term" value="F:hydrolase activity, acting on glycosyl bonds"/>
    <property type="evidence" value="ECO:0007669"/>
    <property type="project" value="UniProtKB-KW"/>
</dbReference>
<keyword evidence="4" id="KW-1185">Reference proteome</keyword>